<name>A0A8S1YIZ8_PAROT</name>
<proteinExistence type="predicted"/>
<dbReference type="EMBL" id="CAJJDP010000164">
    <property type="protein sequence ID" value="CAD8213473.1"/>
    <property type="molecule type" value="Genomic_DNA"/>
</dbReference>
<dbReference type="GO" id="GO:0098855">
    <property type="term" value="C:HCN channel complex"/>
    <property type="evidence" value="ECO:0007669"/>
    <property type="project" value="TreeGrafter"/>
</dbReference>
<dbReference type="PANTHER" id="PTHR45689">
    <property type="entry name" value="I[[H]] CHANNEL, ISOFORM E"/>
    <property type="match status" value="1"/>
</dbReference>
<dbReference type="GO" id="GO:0003254">
    <property type="term" value="P:regulation of membrane depolarization"/>
    <property type="evidence" value="ECO:0007669"/>
    <property type="project" value="TreeGrafter"/>
</dbReference>
<sequence>MFESSVDSEFKGPIPPLLSSRVGFQEGDLQQYSLSSFHQQIPMSLVRQKTFGIKKSENQSVYDNEEIQYGSKPQFLKTIIAKSLQSNFINNLWNRSYLRKLNQLSFFQIQQLDDLQIVSDGNEYNRAPQLWIMVDVFTPFSKFIAFWDAFQIITYLLIFFWLPYKISFDIYHISELFSETKNAIIEYMLMIILALDIGVGMNLAFIEKGQLIKDRKRIIVNYFNKNAFVDLVTICIYLCGFLFHSDSPIFCTKSEFQRLHHDLHPVNSLRCLLYIEDNQNKQDLSSNLRVFQSKRLPE</sequence>
<keyword evidence="1" id="KW-0812">Transmembrane</keyword>
<feature type="transmembrane region" description="Helical" evidence="1">
    <location>
        <begin position="143"/>
        <end position="164"/>
    </location>
</feature>
<dbReference type="AlphaFoldDB" id="A0A8S1YIZ8"/>
<organism evidence="2 3">
    <name type="scientific">Paramecium octaurelia</name>
    <dbReference type="NCBI Taxonomy" id="43137"/>
    <lineage>
        <taxon>Eukaryota</taxon>
        <taxon>Sar</taxon>
        <taxon>Alveolata</taxon>
        <taxon>Ciliophora</taxon>
        <taxon>Intramacronucleata</taxon>
        <taxon>Oligohymenophorea</taxon>
        <taxon>Peniculida</taxon>
        <taxon>Parameciidae</taxon>
        <taxon>Paramecium</taxon>
    </lineage>
</organism>
<reference evidence="2" key="1">
    <citation type="submission" date="2021-01" db="EMBL/GenBank/DDBJ databases">
        <authorList>
            <consortium name="Genoscope - CEA"/>
            <person name="William W."/>
        </authorList>
    </citation>
    <scope>NUCLEOTIDE SEQUENCE</scope>
</reference>
<keyword evidence="3" id="KW-1185">Reference proteome</keyword>
<dbReference type="Proteomes" id="UP000683925">
    <property type="component" value="Unassembled WGS sequence"/>
</dbReference>
<feature type="transmembrane region" description="Helical" evidence="1">
    <location>
        <begin position="184"/>
        <end position="206"/>
    </location>
</feature>
<dbReference type="GO" id="GO:0005249">
    <property type="term" value="F:voltage-gated potassium channel activity"/>
    <property type="evidence" value="ECO:0007669"/>
    <property type="project" value="TreeGrafter"/>
</dbReference>
<evidence type="ECO:0000313" key="3">
    <source>
        <dbReference type="Proteomes" id="UP000683925"/>
    </source>
</evidence>
<comment type="caution">
    <text evidence="2">The sequence shown here is derived from an EMBL/GenBank/DDBJ whole genome shotgun (WGS) entry which is preliminary data.</text>
</comment>
<dbReference type="InterPro" id="IPR051413">
    <property type="entry name" value="K/Na_HCN_channel"/>
</dbReference>
<protein>
    <submittedName>
        <fullName evidence="2">Uncharacterized protein</fullName>
    </submittedName>
</protein>
<feature type="transmembrane region" description="Helical" evidence="1">
    <location>
        <begin position="227"/>
        <end position="244"/>
    </location>
</feature>
<gene>
    <name evidence="2" type="ORF">POCTA_138.1.T1620016</name>
</gene>
<keyword evidence="1" id="KW-1133">Transmembrane helix</keyword>
<evidence type="ECO:0000256" key="1">
    <source>
        <dbReference type="SAM" id="Phobius"/>
    </source>
</evidence>
<keyword evidence="1" id="KW-0472">Membrane</keyword>
<dbReference type="OrthoDB" id="10447493at2759"/>
<accession>A0A8S1YIZ8</accession>
<evidence type="ECO:0000313" key="2">
    <source>
        <dbReference type="EMBL" id="CAD8213473.1"/>
    </source>
</evidence>
<dbReference type="OMA" id="DSPIFCT"/>
<dbReference type="GO" id="GO:0035725">
    <property type="term" value="P:sodium ion transmembrane transport"/>
    <property type="evidence" value="ECO:0007669"/>
    <property type="project" value="TreeGrafter"/>
</dbReference>
<dbReference type="PANTHER" id="PTHR45689:SF5">
    <property type="entry name" value="I[[H]] CHANNEL, ISOFORM E"/>
    <property type="match status" value="1"/>
</dbReference>